<comment type="caution">
    <text evidence="1">The sequence shown here is derived from an EMBL/GenBank/DDBJ whole genome shotgun (WGS) entry which is preliminary data.</text>
</comment>
<evidence type="ECO:0000313" key="1">
    <source>
        <dbReference type="EMBL" id="ELY93616.1"/>
    </source>
</evidence>
<reference evidence="1 2" key="1">
    <citation type="journal article" date="2014" name="PLoS Genet.">
        <title>Phylogenetically driven sequencing of extremely halophilic archaea reveals strategies for static and dynamic osmo-response.</title>
        <authorList>
            <person name="Becker E.A."/>
            <person name="Seitzer P.M."/>
            <person name="Tritt A."/>
            <person name="Larsen D."/>
            <person name="Krusor M."/>
            <person name="Yao A.I."/>
            <person name="Wu D."/>
            <person name="Madern D."/>
            <person name="Eisen J.A."/>
            <person name="Darling A.E."/>
            <person name="Facciotti M.T."/>
        </authorList>
    </citation>
    <scope>NUCLEOTIDE SEQUENCE [LARGE SCALE GENOMIC DNA]</scope>
    <source>
        <strain evidence="1 2">DSM 12281</strain>
    </source>
</reference>
<name>M0A5K2_9EURY</name>
<organism evidence="1 2">
    <name type="scientific">Natrialba taiwanensis DSM 12281</name>
    <dbReference type="NCBI Taxonomy" id="1230458"/>
    <lineage>
        <taxon>Archaea</taxon>
        <taxon>Methanobacteriati</taxon>
        <taxon>Methanobacteriota</taxon>
        <taxon>Stenosarchaea group</taxon>
        <taxon>Halobacteria</taxon>
        <taxon>Halobacteriales</taxon>
        <taxon>Natrialbaceae</taxon>
        <taxon>Natrialba</taxon>
    </lineage>
</organism>
<sequence length="52" mass="6295">MNLRIPEVHQDGPQLTIRVAIWDDQVDIFRRPLEVAQRHRATTDQVDRERFR</sequence>
<evidence type="ECO:0000313" key="2">
    <source>
        <dbReference type="Proteomes" id="UP000011648"/>
    </source>
</evidence>
<proteinExistence type="predicted"/>
<protein>
    <submittedName>
        <fullName evidence="1">Uncharacterized protein</fullName>
    </submittedName>
</protein>
<keyword evidence="2" id="KW-1185">Reference proteome</keyword>
<accession>M0A5K2</accession>
<dbReference type="Proteomes" id="UP000011648">
    <property type="component" value="Unassembled WGS sequence"/>
</dbReference>
<gene>
    <name evidence="1" type="ORF">C484_07026</name>
</gene>
<dbReference type="EMBL" id="AOIL01000019">
    <property type="protein sequence ID" value="ELY93616.1"/>
    <property type="molecule type" value="Genomic_DNA"/>
</dbReference>
<dbReference type="AlphaFoldDB" id="M0A5K2"/>